<dbReference type="CDD" id="cd05289">
    <property type="entry name" value="MDR_like_2"/>
    <property type="match status" value="1"/>
</dbReference>
<dbReference type="Pfam" id="PF13602">
    <property type="entry name" value="ADH_zinc_N_2"/>
    <property type="match status" value="1"/>
</dbReference>
<reference evidence="7 8" key="1">
    <citation type="submission" date="2019-06" db="EMBL/GenBank/DDBJ databases">
        <title>Sequencing the genomes of 1000 actinobacteria strains.</title>
        <authorList>
            <person name="Klenk H.-P."/>
        </authorList>
    </citation>
    <scope>NUCLEOTIDE SEQUENCE [LARGE SCALE GENOMIC DNA]</scope>
    <source>
        <strain evidence="7 8">DSM 102200</strain>
    </source>
</reference>
<organism evidence="7 8">
    <name type="scientific">Actinoallomurus bryophytorum</name>
    <dbReference type="NCBI Taxonomy" id="1490222"/>
    <lineage>
        <taxon>Bacteria</taxon>
        <taxon>Bacillati</taxon>
        <taxon>Actinomycetota</taxon>
        <taxon>Actinomycetes</taxon>
        <taxon>Streptosporangiales</taxon>
        <taxon>Thermomonosporaceae</taxon>
        <taxon>Actinoallomurus</taxon>
    </lineage>
</organism>
<dbReference type="Proteomes" id="UP000316096">
    <property type="component" value="Unassembled WGS sequence"/>
</dbReference>
<protein>
    <submittedName>
        <fullName evidence="7">NADPH:quinone reductase-like Zn-dependent oxidoreductase</fullName>
    </submittedName>
</protein>
<keyword evidence="8" id="KW-1185">Reference proteome</keyword>
<evidence type="ECO:0000256" key="1">
    <source>
        <dbReference type="ARBA" id="ARBA00004496"/>
    </source>
</evidence>
<dbReference type="GO" id="GO:0008270">
    <property type="term" value="F:zinc ion binding"/>
    <property type="evidence" value="ECO:0007669"/>
    <property type="project" value="InterPro"/>
</dbReference>
<evidence type="ECO:0000256" key="5">
    <source>
        <dbReference type="ARBA" id="ARBA00022884"/>
    </source>
</evidence>
<dbReference type="PROSITE" id="PS01162">
    <property type="entry name" value="QOR_ZETA_CRYSTAL"/>
    <property type="match status" value="1"/>
</dbReference>
<keyword evidence="5" id="KW-0694">RNA-binding</keyword>
<dbReference type="EMBL" id="VFOZ01000001">
    <property type="protein sequence ID" value="TQL96703.1"/>
    <property type="molecule type" value="Genomic_DNA"/>
</dbReference>
<comment type="caution">
    <text evidence="7">The sequence shown here is derived from an EMBL/GenBank/DDBJ whole genome shotgun (WGS) entry which is preliminary data.</text>
</comment>
<evidence type="ECO:0000313" key="8">
    <source>
        <dbReference type="Proteomes" id="UP000316096"/>
    </source>
</evidence>
<keyword evidence="4" id="KW-0521">NADP</keyword>
<proteinExistence type="predicted"/>
<dbReference type="InterPro" id="IPR020843">
    <property type="entry name" value="ER"/>
</dbReference>
<dbReference type="Gene3D" id="3.40.50.720">
    <property type="entry name" value="NAD(P)-binding Rossmann-like Domain"/>
    <property type="match status" value="1"/>
</dbReference>
<dbReference type="SUPFAM" id="SSF50129">
    <property type="entry name" value="GroES-like"/>
    <property type="match status" value="1"/>
</dbReference>
<dbReference type="RefSeq" id="WP_141955533.1">
    <property type="nucleotide sequence ID" value="NZ_VFOZ01000001.1"/>
</dbReference>
<evidence type="ECO:0000256" key="2">
    <source>
        <dbReference type="ARBA" id="ARBA00011881"/>
    </source>
</evidence>
<dbReference type="GO" id="GO:0005737">
    <property type="term" value="C:cytoplasm"/>
    <property type="evidence" value="ECO:0007669"/>
    <property type="project" value="UniProtKB-SubCell"/>
</dbReference>
<dbReference type="InterPro" id="IPR011032">
    <property type="entry name" value="GroES-like_sf"/>
</dbReference>
<dbReference type="InterPro" id="IPR036291">
    <property type="entry name" value="NAD(P)-bd_dom_sf"/>
</dbReference>
<name>A0A543CHW3_9ACTN</name>
<dbReference type="InterPro" id="IPR002364">
    <property type="entry name" value="Quin_OxRdtase/zeta-crystal_CS"/>
</dbReference>
<evidence type="ECO:0000256" key="3">
    <source>
        <dbReference type="ARBA" id="ARBA00022490"/>
    </source>
</evidence>
<dbReference type="SUPFAM" id="SSF51735">
    <property type="entry name" value="NAD(P)-binding Rossmann-fold domains"/>
    <property type="match status" value="1"/>
</dbReference>
<evidence type="ECO:0000259" key="6">
    <source>
        <dbReference type="SMART" id="SM00829"/>
    </source>
</evidence>
<dbReference type="Gene3D" id="3.90.180.10">
    <property type="entry name" value="Medium-chain alcohol dehydrogenases, catalytic domain"/>
    <property type="match status" value="1"/>
</dbReference>
<dbReference type="GO" id="GO:0003723">
    <property type="term" value="F:RNA binding"/>
    <property type="evidence" value="ECO:0007669"/>
    <property type="project" value="UniProtKB-KW"/>
</dbReference>
<feature type="domain" description="Enoyl reductase (ER)" evidence="6">
    <location>
        <begin position="10"/>
        <end position="297"/>
    </location>
</feature>
<sequence length="300" mass="30534">MKAVRYATYGGPDVLELVDVEPPHPGPGQIRIAVRAAGVNGIDWKIRAGYMRDQRPIPLPAGTGVDAAGVVDEVGEGVEGTAVGDAVFGNGTATTAEYAVLSHWAAKPAALSFEEAAGYPVPVETAIRIIDQVGVQPGQTLLVSGAAGGVGSATVQIARQRGITVIGTASARNQDYLRELGATATTYGDGLADRVRALAPDGVDAALDIAGSGVIPELVEITGDPAKVVSIADFTAPEHGAQVSFASANQAAAFTEAARLYEEGVFRIPVAKTYPLGETADAQEASAAGHVAGRLVITVA</sequence>
<dbReference type="PANTHER" id="PTHR44154:SF1">
    <property type="entry name" value="QUINONE OXIDOREDUCTASE"/>
    <property type="match status" value="1"/>
</dbReference>
<dbReference type="GO" id="GO:0016491">
    <property type="term" value="F:oxidoreductase activity"/>
    <property type="evidence" value="ECO:0007669"/>
    <property type="project" value="InterPro"/>
</dbReference>
<dbReference type="Pfam" id="PF08240">
    <property type="entry name" value="ADH_N"/>
    <property type="match status" value="1"/>
</dbReference>
<dbReference type="OrthoDB" id="2665481at2"/>
<evidence type="ECO:0000313" key="7">
    <source>
        <dbReference type="EMBL" id="TQL96703.1"/>
    </source>
</evidence>
<comment type="subunit">
    <text evidence="2">Homotetramer.</text>
</comment>
<evidence type="ECO:0000256" key="4">
    <source>
        <dbReference type="ARBA" id="ARBA00022857"/>
    </source>
</evidence>
<gene>
    <name evidence="7" type="ORF">FB559_2252</name>
</gene>
<dbReference type="InterPro" id="IPR051603">
    <property type="entry name" value="Zinc-ADH_QOR/CCCR"/>
</dbReference>
<dbReference type="PANTHER" id="PTHR44154">
    <property type="entry name" value="QUINONE OXIDOREDUCTASE"/>
    <property type="match status" value="1"/>
</dbReference>
<dbReference type="InterPro" id="IPR013154">
    <property type="entry name" value="ADH-like_N"/>
</dbReference>
<dbReference type="SMART" id="SM00829">
    <property type="entry name" value="PKS_ER"/>
    <property type="match status" value="1"/>
</dbReference>
<accession>A0A543CHW3</accession>
<dbReference type="AlphaFoldDB" id="A0A543CHW3"/>
<comment type="subcellular location">
    <subcellularLocation>
        <location evidence="1">Cytoplasm</location>
    </subcellularLocation>
</comment>
<keyword evidence="3" id="KW-0963">Cytoplasm</keyword>